<organism evidence="3 5">
    <name type="scientific">Segatella copri</name>
    <dbReference type="NCBI Taxonomy" id="165179"/>
    <lineage>
        <taxon>Bacteria</taxon>
        <taxon>Pseudomonadati</taxon>
        <taxon>Bacteroidota</taxon>
        <taxon>Bacteroidia</taxon>
        <taxon>Bacteroidales</taxon>
        <taxon>Prevotellaceae</taxon>
        <taxon>Segatella</taxon>
    </lineage>
</organism>
<evidence type="ECO:0000256" key="1">
    <source>
        <dbReference type="SAM" id="MobiDB-lite"/>
    </source>
</evidence>
<protein>
    <submittedName>
        <fullName evidence="3">Uncharacterized protein</fullName>
    </submittedName>
</protein>
<evidence type="ECO:0000313" key="3">
    <source>
        <dbReference type="EMBL" id="RGX98205.1"/>
    </source>
</evidence>
<evidence type="ECO:0000313" key="2">
    <source>
        <dbReference type="EMBL" id="RGS13015.1"/>
    </source>
</evidence>
<evidence type="ECO:0000313" key="4">
    <source>
        <dbReference type="Proteomes" id="UP000283872"/>
    </source>
</evidence>
<sequence>MFHVKQTINKTFDAQPLKKGCIKCFAVKVKLQQFVKQKRIKSSKRQKQTGKKPIKRNKEKEQNKYQFKA</sequence>
<reference evidence="4 5" key="1">
    <citation type="submission" date="2018-08" db="EMBL/GenBank/DDBJ databases">
        <title>A genome reference for cultivated species of the human gut microbiota.</title>
        <authorList>
            <person name="Zou Y."/>
            <person name="Xue W."/>
            <person name="Luo G."/>
        </authorList>
    </citation>
    <scope>NUCLEOTIDE SEQUENCE [LARGE SCALE GENOMIC DNA]</scope>
    <source>
        <strain evidence="2 4">AF24-12</strain>
        <strain evidence="3 5">OF03-3</strain>
    </source>
</reference>
<dbReference type="Proteomes" id="UP000285604">
    <property type="component" value="Unassembled WGS sequence"/>
</dbReference>
<feature type="compositionally biased region" description="Basic residues" evidence="1">
    <location>
        <begin position="38"/>
        <end position="55"/>
    </location>
</feature>
<dbReference type="EMBL" id="QRVA01000037">
    <property type="protein sequence ID" value="RGS13015.1"/>
    <property type="molecule type" value="Genomic_DNA"/>
</dbReference>
<gene>
    <name evidence="2" type="ORF">DWY11_12365</name>
    <name evidence="3" type="ORF">DXA63_01640</name>
</gene>
<name>A0A3E5E0T4_9BACT</name>
<evidence type="ECO:0000313" key="5">
    <source>
        <dbReference type="Proteomes" id="UP000285604"/>
    </source>
</evidence>
<dbReference type="Proteomes" id="UP000283872">
    <property type="component" value="Unassembled WGS sequence"/>
</dbReference>
<feature type="region of interest" description="Disordered" evidence="1">
    <location>
        <begin position="38"/>
        <end position="69"/>
    </location>
</feature>
<dbReference type="EMBL" id="QSCI01000003">
    <property type="protein sequence ID" value="RGX98205.1"/>
    <property type="molecule type" value="Genomic_DNA"/>
</dbReference>
<comment type="caution">
    <text evidence="3">The sequence shown here is derived from an EMBL/GenBank/DDBJ whole genome shotgun (WGS) entry which is preliminary data.</text>
</comment>
<dbReference type="AlphaFoldDB" id="A0A3E5E0T4"/>
<accession>A0A3E5E0T4</accession>
<proteinExistence type="predicted"/>